<comment type="caution">
    <text evidence="1">The sequence shown here is derived from an EMBL/GenBank/DDBJ whole genome shotgun (WGS) entry which is preliminary data.</text>
</comment>
<proteinExistence type="predicted"/>
<gene>
    <name evidence="1" type="ORF">KEM09_21675</name>
</gene>
<sequence length="619" mass="72815">MWIAKKDEWNTSHTDLSKYFIERIKQRVDYEEIISNRHRTTNGYTLIHEITEVATLTQKRIKSVHRLISLLNESINETLSSSIVNDFILQTYHSDIIDYYKSITPNKLKDNGGELSVLINKTKIFELRIRHEYYSNILLELNKVDFDSNEFNRNATIIDSIIDCLVPYLIHRGYSATSISDIAFRCIKNSNGNKSPKRIVKKFSSKPTDYCFLLKIKSGQDEIESVLSYLKLRKVFYEVVTKEQISDFLFDDFVVSEDETLYFIKHTTLDPHNYLRNIYEIGLKNYVAKKDRLSLQFFTNFFDSVHWKFDTQSSKFQKSNITIDPINVVKRKSTLTSTLETIKRSYEFDFNITDGIPIIEEIRDSLYYYNLAIGSKSIENSLSLLWTSLETLLPYRMKNNDIENVQYFVSKCLAIGAIGREVTSFISRYVNTDWINDSSLSDIGMYTSYINYKADGISKWVDWLGTSFTDENDPFDKLKENSNLLCKAFCFLNDAYTGKNDVKVNYWLDKVKSSEQSIKYQLDRIYLHRNQIVHSGKFINEYSNLWHHLEWYVGKLLSFCIISFLKDEHKTEFNKEMIFMQLEADTDALINLLEVHKDKRINEIGFLYPQITKNSWQFF</sequence>
<name>A0ABS5KG27_9BACT</name>
<evidence type="ECO:0000313" key="1">
    <source>
        <dbReference type="EMBL" id="MBS2214033.1"/>
    </source>
</evidence>
<dbReference type="RefSeq" id="WP_212232031.1">
    <property type="nucleotide sequence ID" value="NZ_JAGUCN010000054.1"/>
</dbReference>
<evidence type="ECO:0000313" key="2">
    <source>
        <dbReference type="Proteomes" id="UP000721861"/>
    </source>
</evidence>
<organism evidence="1 2">
    <name type="scientific">Carboxylicivirga mesophila</name>
    <dbReference type="NCBI Taxonomy" id="1166478"/>
    <lineage>
        <taxon>Bacteria</taxon>
        <taxon>Pseudomonadati</taxon>
        <taxon>Bacteroidota</taxon>
        <taxon>Bacteroidia</taxon>
        <taxon>Marinilabiliales</taxon>
        <taxon>Marinilabiliaceae</taxon>
        <taxon>Carboxylicivirga</taxon>
    </lineage>
</organism>
<keyword evidence="2" id="KW-1185">Reference proteome</keyword>
<evidence type="ECO:0008006" key="3">
    <source>
        <dbReference type="Google" id="ProtNLM"/>
    </source>
</evidence>
<dbReference type="Proteomes" id="UP000721861">
    <property type="component" value="Unassembled WGS sequence"/>
</dbReference>
<reference evidence="1 2" key="1">
    <citation type="journal article" date="2014" name="Int. J. Syst. Evol. Microbiol.">
        <title>Carboxylicivirga gen. nov. in the family Marinilabiliaceae with two novel species, Carboxylicivirga mesophila sp. nov. and Carboxylicivirga taeanensis sp. nov., and reclassification of Cytophaga fermentans as Saccharicrinis fermentans gen. nov., comb. nov.</title>
        <authorList>
            <person name="Yang S.H."/>
            <person name="Seo H.S."/>
            <person name="Woo J.H."/>
            <person name="Oh H.M."/>
            <person name="Jang H."/>
            <person name="Lee J.H."/>
            <person name="Kim S.J."/>
            <person name="Kwon K.K."/>
        </authorList>
    </citation>
    <scope>NUCLEOTIDE SEQUENCE [LARGE SCALE GENOMIC DNA]</scope>
    <source>
        <strain evidence="1 2">JCM 18290</strain>
    </source>
</reference>
<accession>A0ABS5KG27</accession>
<dbReference type="EMBL" id="JAGUCN010000054">
    <property type="protein sequence ID" value="MBS2214033.1"/>
    <property type="molecule type" value="Genomic_DNA"/>
</dbReference>
<protein>
    <recommendedName>
        <fullName evidence="3">Apea-like HEPN domain-containing protein</fullName>
    </recommendedName>
</protein>